<dbReference type="InterPro" id="IPR006124">
    <property type="entry name" value="Metalloenzyme"/>
</dbReference>
<evidence type="ECO:0000256" key="9">
    <source>
        <dbReference type="ARBA" id="ARBA00071648"/>
    </source>
</evidence>
<dbReference type="Gene3D" id="3.40.1450.10">
    <property type="entry name" value="BPG-independent phosphoglycerate mutase, domain B"/>
    <property type="match status" value="1"/>
</dbReference>
<evidence type="ECO:0000256" key="3">
    <source>
        <dbReference type="ARBA" id="ARBA00008819"/>
    </source>
</evidence>
<comment type="similarity">
    <text evidence="3 10">Belongs to the BPG-independent phosphoglycerate mutase family.</text>
</comment>
<dbReference type="SUPFAM" id="SSF53649">
    <property type="entry name" value="Alkaline phosphatase-like"/>
    <property type="match status" value="1"/>
</dbReference>
<evidence type="ECO:0000256" key="10">
    <source>
        <dbReference type="HAMAP-Rule" id="MF_01038"/>
    </source>
</evidence>
<dbReference type="NCBIfam" id="TIGR01307">
    <property type="entry name" value="pgm_bpd_ind"/>
    <property type="match status" value="1"/>
</dbReference>
<dbReference type="Pfam" id="PF06415">
    <property type="entry name" value="iPGM_N"/>
    <property type="match status" value="1"/>
</dbReference>
<reference evidence="16 17" key="1">
    <citation type="journal article" date="2012" name="Extremophiles">
        <title>Thermotomaculum hydrothermale gen. nov., sp. nov., a novel heterotrophic thermophile within the phylum Acidobacteria from a deep-sea hydrothermal vent chimney in the Southern Okinawa Trough.</title>
        <authorList>
            <person name="Izumi H."/>
            <person name="Nunoura T."/>
            <person name="Miyazaki M."/>
            <person name="Mino S."/>
            <person name="Toki T."/>
            <person name="Takai K."/>
            <person name="Sako Y."/>
            <person name="Sawabe T."/>
            <person name="Nakagawa S."/>
        </authorList>
    </citation>
    <scope>NUCLEOTIDE SEQUENCE [LARGE SCALE GENOMIC DNA]</scope>
    <source>
        <strain evidence="16 17">AC55</strain>
    </source>
</reference>
<evidence type="ECO:0000259" key="15">
    <source>
        <dbReference type="Pfam" id="PF06415"/>
    </source>
</evidence>
<feature type="binding site" evidence="10 12">
    <location>
        <begin position="152"/>
        <end position="153"/>
    </location>
    <ligand>
        <name>substrate</name>
    </ligand>
</feature>
<comment type="catalytic activity">
    <reaction evidence="1 10">
        <text>(2R)-2-phosphoglycerate = (2R)-3-phosphoglycerate</text>
        <dbReference type="Rhea" id="RHEA:15901"/>
        <dbReference type="ChEBI" id="CHEBI:58272"/>
        <dbReference type="ChEBI" id="CHEBI:58289"/>
        <dbReference type="EC" id="5.4.2.12"/>
    </reaction>
</comment>
<feature type="binding site" evidence="10 13">
    <location>
        <position position="454"/>
    </location>
    <ligand>
        <name>Mn(2+)</name>
        <dbReference type="ChEBI" id="CHEBI:29035"/>
        <label>1</label>
    </ligand>
</feature>
<dbReference type="GO" id="GO:0004619">
    <property type="term" value="F:phosphoglycerate mutase activity"/>
    <property type="evidence" value="ECO:0007669"/>
    <property type="project" value="UniProtKB-UniRule"/>
</dbReference>
<evidence type="ECO:0000256" key="13">
    <source>
        <dbReference type="PIRSR" id="PIRSR001492-3"/>
    </source>
</evidence>
<dbReference type="EC" id="5.4.2.12" evidence="4 10"/>
<feature type="domain" description="Metalloenzyme" evidence="14">
    <location>
        <begin position="4"/>
        <end position="493"/>
    </location>
</feature>
<proteinExistence type="inferred from homology"/>
<evidence type="ECO:0000256" key="7">
    <source>
        <dbReference type="ARBA" id="ARBA00023211"/>
    </source>
</evidence>
<evidence type="ECO:0000256" key="4">
    <source>
        <dbReference type="ARBA" id="ARBA00012026"/>
    </source>
</evidence>
<dbReference type="PANTHER" id="PTHR31637:SF0">
    <property type="entry name" value="2,3-BISPHOSPHOGLYCERATE-INDEPENDENT PHOSPHOGLYCERATE MUTASE"/>
    <property type="match status" value="1"/>
</dbReference>
<evidence type="ECO:0000256" key="8">
    <source>
        <dbReference type="ARBA" id="ARBA00023235"/>
    </source>
</evidence>
<feature type="binding site" evidence="10 13">
    <location>
        <position position="399"/>
    </location>
    <ligand>
        <name>Mn(2+)</name>
        <dbReference type="ChEBI" id="CHEBI:29035"/>
        <label>1</label>
    </ligand>
</feature>
<dbReference type="GO" id="GO:0006007">
    <property type="term" value="P:glucose catabolic process"/>
    <property type="evidence" value="ECO:0007669"/>
    <property type="project" value="InterPro"/>
</dbReference>
<feature type="binding site" evidence="10 13">
    <location>
        <position position="11"/>
    </location>
    <ligand>
        <name>Mn(2+)</name>
        <dbReference type="ChEBI" id="CHEBI:29035"/>
        <label>2</label>
    </ligand>
</feature>
<keyword evidence="6 10" id="KW-0324">Glycolysis</keyword>
<feature type="binding site" evidence="10 13">
    <location>
        <position position="395"/>
    </location>
    <ligand>
        <name>Mn(2+)</name>
        <dbReference type="ChEBI" id="CHEBI:29035"/>
        <label>1</label>
    </ligand>
</feature>
<dbReference type="EMBL" id="AP017470">
    <property type="protein sequence ID" value="BBB32855.1"/>
    <property type="molecule type" value="Genomic_DNA"/>
</dbReference>
<feature type="binding site" evidence="10 12">
    <location>
        <position position="328"/>
    </location>
    <ligand>
        <name>substrate</name>
    </ligand>
</feature>
<keyword evidence="7 10" id="KW-0464">Manganese</keyword>
<feature type="binding site" evidence="10 13">
    <location>
        <position position="437"/>
    </location>
    <ligand>
        <name>Mn(2+)</name>
        <dbReference type="ChEBI" id="CHEBI:29035"/>
        <label>2</label>
    </ligand>
</feature>
<dbReference type="Proteomes" id="UP000595564">
    <property type="component" value="Chromosome"/>
</dbReference>
<feature type="binding site" evidence="10 12">
    <location>
        <position position="122"/>
    </location>
    <ligand>
        <name>substrate</name>
    </ligand>
</feature>
<name>A0A7R6PXZ9_9BACT</name>
<evidence type="ECO:0000256" key="5">
    <source>
        <dbReference type="ARBA" id="ARBA00022723"/>
    </source>
</evidence>
<feature type="binding site" evidence="10 13">
    <location>
        <position position="61"/>
    </location>
    <ligand>
        <name>Mn(2+)</name>
        <dbReference type="ChEBI" id="CHEBI:29035"/>
        <label>2</label>
    </ligand>
</feature>
<dbReference type="UniPathway" id="UPA00109">
    <property type="reaction ID" value="UER00186"/>
</dbReference>
<dbReference type="InterPro" id="IPR005995">
    <property type="entry name" value="Pgm_bpd_ind"/>
</dbReference>
<evidence type="ECO:0000313" key="16">
    <source>
        <dbReference type="EMBL" id="BBB32855.1"/>
    </source>
</evidence>
<dbReference type="PANTHER" id="PTHR31637">
    <property type="entry name" value="2,3-BISPHOSPHOGLYCERATE-INDEPENDENT PHOSPHOGLYCERATE MUTASE"/>
    <property type="match status" value="1"/>
</dbReference>
<dbReference type="InterPro" id="IPR036646">
    <property type="entry name" value="PGAM_B_sf"/>
</dbReference>
<accession>A0A7R6PXZ9</accession>
<dbReference type="Pfam" id="PF01676">
    <property type="entry name" value="Metalloenzyme"/>
    <property type="match status" value="1"/>
</dbReference>
<evidence type="ECO:0000256" key="6">
    <source>
        <dbReference type="ARBA" id="ARBA00023152"/>
    </source>
</evidence>
<dbReference type="GO" id="GO:0006096">
    <property type="term" value="P:glycolytic process"/>
    <property type="evidence" value="ECO:0007669"/>
    <property type="project" value="UniProtKB-UniRule"/>
</dbReference>
<gene>
    <name evidence="10 16" type="primary">gpmI</name>
    <name evidence="16" type="ORF">TTHT_1341</name>
</gene>
<feature type="binding site" evidence="10 12">
    <location>
        <position position="190"/>
    </location>
    <ligand>
        <name>substrate</name>
    </ligand>
</feature>
<evidence type="ECO:0000256" key="12">
    <source>
        <dbReference type="PIRSR" id="PIRSR001492-2"/>
    </source>
</evidence>
<dbReference type="InterPro" id="IPR011258">
    <property type="entry name" value="BPG-indep_PGM_N"/>
</dbReference>
<evidence type="ECO:0000256" key="11">
    <source>
        <dbReference type="PIRSR" id="PIRSR001492-1"/>
    </source>
</evidence>
<sequence length="505" mass="57177">MKERVILTIMDGFGLSEQEYGNAVKAAKTPNLFKLFTTYPFSKLKASGLAVGLPEGQMGNSEVGHLNIGAGRVVYQDITRINKAIENGRFFENKTLKQAFIKSKEKGKRVHLFGLVSDGGVHSHINHLKALIQMGRETKQEHIVIHCFTDGRDTPPDSGIEYIKELENFLKRMGFGEIGTVSGRYYAMDRDKRWERIKLAYDNIVFGKAPEFEKASDGIKKAYENGETDEFIKPFKVKGYREIEEGDAVIFFNFRADRVRQICHAFLDKEFPHFERKLINFSDFVTFTEYEEGLPVKIAFPPERLINIFGEVISKHGLKQLRIAETEKYAHVTFFFNGGEEKKFEGEDRILVPSPKVATYDLKPEMSAFEVTEKVLDAINNNKYDVIILNFANCDMVGHTGVFEAAVKAVETVDQCVGKVADAVLKNNWHMLLTADHGNAEKMYDEEGNPFTAHTTNPVPFCLISEKYKGRRVKNGALKDLAPTMLEILGIEKPEEMTGESLIKK</sequence>
<feature type="domain" description="BPG-independent PGAM N-terminal" evidence="15">
    <location>
        <begin position="81"/>
        <end position="292"/>
    </location>
</feature>
<feature type="binding site" evidence="10 12">
    <location>
        <position position="184"/>
    </location>
    <ligand>
        <name>substrate</name>
    </ligand>
</feature>
<evidence type="ECO:0000256" key="2">
    <source>
        <dbReference type="ARBA" id="ARBA00004798"/>
    </source>
</evidence>
<keyword evidence="5 10" id="KW-0479">Metal-binding</keyword>
<dbReference type="Gene3D" id="3.40.720.10">
    <property type="entry name" value="Alkaline Phosphatase, subunit A"/>
    <property type="match status" value="1"/>
</dbReference>
<evidence type="ECO:0000313" key="17">
    <source>
        <dbReference type="Proteomes" id="UP000595564"/>
    </source>
</evidence>
<evidence type="ECO:0000259" key="14">
    <source>
        <dbReference type="Pfam" id="PF01676"/>
    </source>
</evidence>
<dbReference type="InterPro" id="IPR017850">
    <property type="entry name" value="Alkaline_phosphatase_core_sf"/>
</dbReference>
<feature type="active site" description="Phosphoserine intermediate" evidence="10 11">
    <location>
        <position position="61"/>
    </location>
</feature>
<dbReference type="FunFam" id="3.40.720.10:FF:000001">
    <property type="entry name" value="2,3-bisphosphoglycerate-independent phosphoglycerate mutase"/>
    <property type="match status" value="1"/>
</dbReference>
<dbReference type="AlphaFoldDB" id="A0A7R6PXZ9"/>
<keyword evidence="8 10" id="KW-0413">Isomerase</keyword>
<comment type="cofactor">
    <cofactor evidence="10">
        <name>Mn(2+)</name>
        <dbReference type="ChEBI" id="CHEBI:29035"/>
    </cofactor>
    <text evidence="10">Binds 2 manganese ions per subunit.</text>
</comment>
<dbReference type="CDD" id="cd16010">
    <property type="entry name" value="iPGM"/>
    <property type="match status" value="1"/>
</dbReference>
<dbReference type="KEGG" id="thyd:TTHT_1341"/>
<dbReference type="FunFam" id="3.40.1450.10:FF:000001">
    <property type="entry name" value="2,3-bisphosphoglycerate-independent phosphoglycerate mutase"/>
    <property type="match status" value="1"/>
</dbReference>
<evidence type="ECO:0000256" key="1">
    <source>
        <dbReference type="ARBA" id="ARBA00000370"/>
    </source>
</evidence>
<dbReference type="HAMAP" id="MF_01038">
    <property type="entry name" value="GpmI"/>
    <property type="match status" value="1"/>
</dbReference>
<dbReference type="PIRSF" id="PIRSF001492">
    <property type="entry name" value="IPGAM"/>
    <property type="match status" value="1"/>
</dbReference>
<feature type="binding site" evidence="10 12">
    <location>
        <begin position="255"/>
        <end position="258"/>
    </location>
    <ligand>
        <name>substrate</name>
    </ligand>
</feature>
<comment type="pathway">
    <text evidence="2 10">Carbohydrate degradation; glycolysis; pyruvate from D-glyceraldehyde 3-phosphate: step 3/5.</text>
</comment>
<dbReference type="SUPFAM" id="SSF64158">
    <property type="entry name" value="2,3-Bisphosphoglycerate-independent phosphoglycerate mutase, substrate-binding domain"/>
    <property type="match status" value="1"/>
</dbReference>
<comment type="subunit">
    <text evidence="10">Monomer.</text>
</comment>
<feature type="binding site" evidence="10 13">
    <location>
        <position position="436"/>
    </location>
    <ligand>
        <name>Mn(2+)</name>
        <dbReference type="ChEBI" id="CHEBI:29035"/>
        <label>2</label>
    </ligand>
</feature>
<protein>
    <recommendedName>
        <fullName evidence="9 10">2,3-bisphosphoglycerate-independent phosphoglycerate mutase</fullName>
        <shortName evidence="10">BPG-independent PGAM</shortName>
        <shortName evidence="10">Phosphoglyceromutase</shortName>
        <shortName evidence="10">iPGM</shortName>
        <ecNumber evidence="4 10">5.4.2.12</ecNumber>
    </recommendedName>
</protein>
<dbReference type="GO" id="GO:0030145">
    <property type="term" value="F:manganese ion binding"/>
    <property type="evidence" value="ECO:0007669"/>
    <property type="project" value="UniProtKB-UniRule"/>
</dbReference>
<dbReference type="GO" id="GO:0005737">
    <property type="term" value="C:cytoplasm"/>
    <property type="evidence" value="ECO:0007669"/>
    <property type="project" value="InterPro"/>
</dbReference>
<dbReference type="RefSeq" id="WP_201327157.1">
    <property type="nucleotide sequence ID" value="NZ_AP017470.1"/>
</dbReference>
<keyword evidence="17" id="KW-1185">Reference proteome</keyword>
<comment type="function">
    <text evidence="10">Catalyzes the interconversion of 2-phosphoglycerate and 3-phosphoglycerate.</text>
</comment>
<organism evidence="16 17">
    <name type="scientific">Thermotomaculum hydrothermale</name>
    <dbReference type="NCBI Taxonomy" id="981385"/>
    <lineage>
        <taxon>Bacteria</taxon>
        <taxon>Pseudomonadati</taxon>
        <taxon>Acidobacteriota</taxon>
        <taxon>Holophagae</taxon>
        <taxon>Thermotomaculales</taxon>
        <taxon>Thermotomaculaceae</taxon>
        <taxon>Thermotomaculum</taxon>
    </lineage>
</organism>